<dbReference type="InterPro" id="IPR003400">
    <property type="entry name" value="ExbD"/>
</dbReference>
<comment type="subcellular location">
    <subcellularLocation>
        <location evidence="1">Cell membrane</location>
        <topology evidence="1">Single-pass membrane protein</topology>
    </subcellularLocation>
    <subcellularLocation>
        <location evidence="7">Cell membrane</location>
        <topology evidence="7">Single-pass type II membrane protein</topology>
    </subcellularLocation>
</comment>
<dbReference type="AlphaFoldDB" id="A0A0M6ZTL9"/>
<reference evidence="10" key="1">
    <citation type="submission" date="2015-07" db="EMBL/GenBank/DDBJ databases">
        <authorList>
            <person name="Rodrigo-Torres Lidia"/>
            <person name="Arahal R.David."/>
        </authorList>
    </citation>
    <scope>NUCLEOTIDE SEQUENCE [LARGE SCALE GENOMIC DNA]</scope>
    <source>
        <strain evidence="10">CECT 5112</strain>
    </source>
</reference>
<sequence length="128" mass="13568">MRVEPLPKKHRAISLTPLVDVIFLLLLFFMLSSTFTQFGQVEIGAPAAAGGSETLPKAILMVEADRLRLNGTVVVQDDLAAEVSALTETGNDSLLVYIKGSSSTQRLVTVLSDLKSVSGLNVTVAGPK</sequence>
<dbReference type="GO" id="GO:0022857">
    <property type="term" value="F:transmembrane transporter activity"/>
    <property type="evidence" value="ECO:0007669"/>
    <property type="project" value="InterPro"/>
</dbReference>
<dbReference type="GO" id="GO:0015031">
    <property type="term" value="P:protein transport"/>
    <property type="evidence" value="ECO:0007669"/>
    <property type="project" value="UniProtKB-KW"/>
</dbReference>
<keyword evidence="6 8" id="KW-0472">Membrane</keyword>
<evidence type="ECO:0000256" key="7">
    <source>
        <dbReference type="RuleBase" id="RU003879"/>
    </source>
</evidence>
<evidence type="ECO:0000256" key="3">
    <source>
        <dbReference type="ARBA" id="ARBA00022475"/>
    </source>
</evidence>
<accession>A0A0M6ZTL9</accession>
<evidence type="ECO:0000256" key="4">
    <source>
        <dbReference type="ARBA" id="ARBA00022692"/>
    </source>
</evidence>
<evidence type="ECO:0000256" key="5">
    <source>
        <dbReference type="ARBA" id="ARBA00022989"/>
    </source>
</evidence>
<keyword evidence="5 8" id="KW-1133">Transmembrane helix</keyword>
<protein>
    <submittedName>
        <fullName evidence="9">Biopolymer transport protein ExbD</fullName>
    </submittedName>
</protein>
<dbReference type="Proteomes" id="UP000053235">
    <property type="component" value="Unassembled WGS sequence"/>
</dbReference>
<dbReference type="EMBL" id="CXWD01000003">
    <property type="protein sequence ID" value="CTQ65602.1"/>
    <property type="molecule type" value="Genomic_DNA"/>
</dbReference>
<proteinExistence type="inferred from homology"/>
<dbReference type="PANTHER" id="PTHR30558:SF3">
    <property type="entry name" value="BIOPOLYMER TRANSPORT PROTEIN EXBD-RELATED"/>
    <property type="match status" value="1"/>
</dbReference>
<dbReference type="Pfam" id="PF02472">
    <property type="entry name" value="ExbD"/>
    <property type="match status" value="1"/>
</dbReference>
<gene>
    <name evidence="9" type="ORF">LAX5112_00692</name>
</gene>
<keyword evidence="4 7" id="KW-0812">Transmembrane</keyword>
<evidence type="ECO:0000256" key="6">
    <source>
        <dbReference type="ARBA" id="ARBA00023136"/>
    </source>
</evidence>
<organism evidence="9 10">
    <name type="scientific">Roseibium alexandrii</name>
    <dbReference type="NCBI Taxonomy" id="388408"/>
    <lineage>
        <taxon>Bacteria</taxon>
        <taxon>Pseudomonadati</taxon>
        <taxon>Pseudomonadota</taxon>
        <taxon>Alphaproteobacteria</taxon>
        <taxon>Hyphomicrobiales</taxon>
        <taxon>Stappiaceae</taxon>
        <taxon>Roseibium</taxon>
    </lineage>
</organism>
<keyword evidence="7" id="KW-0653">Protein transport</keyword>
<feature type="transmembrane region" description="Helical" evidence="8">
    <location>
        <begin position="12"/>
        <end position="31"/>
    </location>
</feature>
<dbReference type="RefSeq" id="WP_055670634.1">
    <property type="nucleotide sequence ID" value="NZ_CXWD01000003.1"/>
</dbReference>
<keyword evidence="10" id="KW-1185">Reference proteome</keyword>
<name>A0A0M6ZTL9_9HYPH</name>
<evidence type="ECO:0000256" key="2">
    <source>
        <dbReference type="ARBA" id="ARBA00005811"/>
    </source>
</evidence>
<evidence type="ECO:0000313" key="10">
    <source>
        <dbReference type="Proteomes" id="UP000053235"/>
    </source>
</evidence>
<evidence type="ECO:0000256" key="1">
    <source>
        <dbReference type="ARBA" id="ARBA00004162"/>
    </source>
</evidence>
<keyword evidence="7" id="KW-0813">Transport</keyword>
<evidence type="ECO:0000313" key="9">
    <source>
        <dbReference type="EMBL" id="CTQ65602.1"/>
    </source>
</evidence>
<dbReference type="STRING" id="388408.LAX5112_00692"/>
<dbReference type="PANTHER" id="PTHR30558">
    <property type="entry name" value="EXBD MEMBRANE COMPONENT OF PMF-DRIVEN MACROMOLECULE IMPORT SYSTEM"/>
    <property type="match status" value="1"/>
</dbReference>
<evidence type="ECO:0000256" key="8">
    <source>
        <dbReference type="SAM" id="Phobius"/>
    </source>
</evidence>
<keyword evidence="3" id="KW-1003">Cell membrane</keyword>
<dbReference type="GO" id="GO:0005886">
    <property type="term" value="C:plasma membrane"/>
    <property type="evidence" value="ECO:0007669"/>
    <property type="project" value="UniProtKB-SubCell"/>
</dbReference>
<comment type="similarity">
    <text evidence="2 7">Belongs to the ExbD/TolR family.</text>
</comment>